<organism evidence="20">
    <name type="scientific">Intestinibacter bartlettii</name>
    <dbReference type="NCBI Taxonomy" id="261299"/>
    <lineage>
        <taxon>Bacteria</taxon>
        <taxon>Bacillati</taxon>
        <taxon>Bacillota</taxon>
        <taxon>Clostridia</taxon>
        <taxon>Peptostreptococcales</taxon>
        <taxon>Peptostreptococcaceae</taxon>
        <taxon>Intestinibacter</taxon>
    </lineage>
</organism>
<dbReference type="SUPFAM" id="SSF56784">
    <property type="entry name" value="HAD-like"/>
    <property type="match status" value="1"/>
</dbReference>
<sequence>MKTGSHVQSHINKYAKKDISQMYKDFNISDDGYNDQQVRFNRDIYGMNIGDKKIETTLYRFFRSFNNLFSMILLVLIVVSFFTDVIFTSNYRRNGTTCLMLVVIFLISGFVRFVQEMRSKKAVDSLIELINTNVQTRRNGKWQEISSNELVVGDRVKFYAGDRIPADIRLINVNELFVSQSMLTGESLVIEKNADILERKECTSLNDYNNIVFSGSLVIGGSGEGIVLAVGKETVYGEISRDINIRKNGFEKGANSIAGVLIKFIAILVPFVFISCGLVQGNWLSAFLFSLSVAVGLTPEMLPMVINACLAKGSSVMGKKDTIVKNINAMQGFGSMDVLCVDKTGTLTGDKIVLEYYIDILGNESKQVLEYAYLNSLYHTGVKNHLDDAICQVEQMPKFNYLRLLEEYNKLDELPFDYNRKYVSVLCENTLNEKSNLNNENLLIVKGDVETVCKKCTYAEYRGKAYPMDMQSVHHIIDEMQEDGMKVIAVAYKNTNKEHIIPEDENDLILLGYLTFFDAPKKSAQEAIEKLKKLNVPIKVLTGDSKRVAVSVCRRLNLDTDNIIDGENLFELTDDELAILCENTTIFAQLSPKQKAKIIKVLQENGHTVGFLGDGMNDLHAIFQSDVGISAEGATEALQEAADVILLKKDLNVLEEGILEGRKVFVNMSKYIRITASSNFGNILAVVIASVLLPFFPMTSIQLLLLNLLYDVLCLILPWDNVDEELYCKPRDWSGKTLGRFMLFFGPISTIFDLTTFAFLFLWLCPTISGGTFTSLNHESQQTFITLFQTGWFLESMWSQVLILYSLRSKKIPFIQSKPAKPVILVTIIGIILFTIMTIIPIGRFVGLTKMPLSYFAFLLLVVLLYISLVSIAKSWYVKKYKELI</sequence>
<dbReference type="PRINTS" id="PR01836">
    <property type="entry name" value="MGATPASE"/>
</dbReference>
<feature type="transmembrane region" description="Helical" evidence="18">
    <location>
        <begin position="256"/>
        <end position="280"/>
    </location>
</feature>
<protein>
    <recommendedName>
        <fullName evidence="5">Magnesium-transporting ATPase, P-type 1</fullName>
        <ecNumber evidence="4">7.2.2.14</ecNumber>
    </recommendedName>
    <alternativeName>
        <fullName evidence="16">Mg(2+) transport ATPase, P-type 1</fullName>
    </alternativeName>
</protein>
<dbReference type="EMBL" id="CACRUE010000022">
    <property type="protein sequence ID" value="VYT92592.1"/>
    <property type="molecule type" value="Genomic_DNA"/>
</dbReference>
<keyword evidence="10" id="KW-0547">Nucleotide-binding</keyword>
<evidence type="ECO:0000256" key="8">
    <source>
        <dbReference type="ARBA" id="ARBA00022553"/>
    </source>
</evidence>
<dbReference type="PANTHER" id="PTHR42861">
    <property type="entry name" value="CALCIUM-TRANSPORTING ATPASE"/>
    <property type="match status" value="1"/>
</dbReference>
<dbReference type="NCBIfam" id="TIGR01494">
    <property type="entry name" value="ATPase_P-type"/>
    <property type="match status" value="2"/>
</dbReference>
<dbReference type="SMART" id="SM00831">
    <property type="entry name" value="Cation_ATPase_N"/>
    <property type="match status" value="1"/>
</dbReference>
<dbReference type="NCBIfam" id="TIGR01524">
    <property type="entry name" value="ATPase-IIIB_Mg"/>
    <property type="match status" value="1"/>
</dbReference>
<evidence type="ECO:0000256" key="17">
    <source>
        <dbReference type="ARBA" id="ARBA00047295"/>
    </source>
</evidence>
<evidence type="ECO:0000256" key="10">
    <source>
        <dbReference type="ARBA" id="ARBA00022741"/>
    </source>
</evidence>
<dbReference type="Gene3D" id="3.40.1110.10">
    <property type="entry name" value="Calcium-transporting ATPase, cytoplasmic domain N"/>
    <property type="match status" value="1"/>
</dbReference>
<dbReference type="AlphaFoldDB" id="A0A6N3AYD2"/>
<dbReference type="EC" id="7.2.2.14" evidence="4"/>
<dbReference type="InterPro" id="IPR023298">
    <property type="entry name" value="ATPase_P-typ_TM_dom_sf"/>
</dbReference>
<dbReference type="InterPro" id="IPR023214">
    <property type="entry name" value="HAD_sf"/>
</dbReference>
<feature type="transmembrane region" description="Helical" evidence="18">
    <location>
        <begin position="855"/>
        <end position="877"/>
    </location>
</feature>
<evidence type="ECO:0000256" key="1">
    <source>
        <dbReference type="ARBA" id="ARBA00003954"/>
    </source>
</evidence>
<evidence type="ECO:0000256" key="18">
    <source>
        <dbReference type="SAM" id="Phobius"/>
    </source>
</evidence>
<dbReference type="InterPro" id="IPR001757">
    <property type="entry name" value="P_typ_ATPase"/>
</dbReference>
<dbReference type="InterPro" id="IPR023299">
    <property type="entry name" value="ATPase_P-typ_cyto_dom_N"/>
</dbReference>
<dbReference type="Pfam" id="PF13246">
    <property type="entry name" value="Cation_ATPase"/>
    <property type="match status" value="1"/>
</dbReference>
<dbReference type="InterPro" id="IPR006415">
    <property type="entry name" value="P-type_ATPase_IIIB"/>
</dbReference>
<feature type="transmembrane region" description="Helical" evidence="18">
    <location>
        <begin position="823"/>
        <end position="843"/>
    </location>
</feature>
<keyword evidence="6" id="KW-1003">Cell membrane</keyword>
<dbReference type="InterPro" id="IPR006068">
    <property type="entry name" value="ATPase_P-typ_cation-transptr_C"/>
</dbReference>
<dbReference type="SFLD" id="SFLDF00027">
    <property type="entry name" value="p-type_atpase"/>
    <property type="match status" value="1"/>
</dbReference>
<evidence type="ECO:0000256" key="14">
    <source>
        <dbReference type="ARBA" id="ARBA00022989"/>
    </source>
</evidence>
<evidence type="ECO:0000256" key="4">
    <source>
        <dbReference type="ARBA" id="ARBA00012786"/>
    </source>
</evidence>
<comment type="catalytic activity">
    <reaction evidence="17">
        <text>Mg(2+)(out) + ATP + H2O = Mg(2+)(in) + ADP + phosphate + H(+)</text>
        <dbReference type="Rhea" id="RHEA:10260"/>
        <dbReference type="ChEBI" id="CHEBI:15377"/>
        <dbReference type="ChEBI" id="CHEBI:15378"/>
        <dbReference type="ChEBI" id="CHEBI:18420"/>
        <dbReference type="ChEBI" id="CHEBI:30616"/>
        <dbReference type="ChEBI" id="CHEBI:43474"/>
        <dbReference type="ChEBI" id="CHEBI:456216"/>
        <dbReference type="EC" id="7.2.2.14"/>
    </reaction>
</comment>
<feature type="transmembrane region" description="Helical" evidence="18">
    <location>
        <begin position="671"/>
        <end position="695"/>
    </location>
</feature>
<dbReference type="GO" id="GO:0015444">
    <property type="term" value="F:P-type magnesium transporter activity"/>
    <property type="evidence" value="ECO:0007669"/>
    <property type="project" value="UniProtKB-EC"/>
</dbReference>
<dbReference type="Gene3D" id="2.70.150.10">
    <property type="entry name" value="Calcium-transporting ATPase, cytoplasmic transduction domain A"/>
    <property type="match status" value="1"/>
</dbReference>
<dbReference type="GO" id="GO:0016887">
    <property type="term" value="F:ATP hydrolysis activity"/>
    <property type="evidence" value="ECO:0007669"/>
    <property type="project" value="InterPro"/>
</dbReference>
<name>A0A6N3AYD2_9FIRM</name>
<evidence type="ECO:0000256" key="7">
    <source>
        <dbReference type="ARBA" id="ARBA00022519"/>
    </source>
</evidence>
<dbReference type="SFLD" id="SFLDS00003">
    <property type="entry name" value="Haloacid_Dehalogenase"/>
    <property type="match status" value="1"/>
</dbReference>
<evidence type="ECO:0000256" key="11">
    <source>
        <dbReference type="ARBA" id="ARBA00022840"/>
    </source>
</evidence>
<dbReference type="GO" id="GO:0005524">
    <property type="term" value="F:ATP binding"/>
    <property type="evidence" value="ECO:0007669"/>
    <property type="project" value="UniProtKB-KW"/>
</dbReference>
<accession>A0A6N3AYD2</accession>
<dbReference type="SUPFAM" id="SSF81653">
    <property type="entry name" value="Calcium ATPase, transduction domain A"/>
    <property type="match status" value="1"/>
</dbReference>
<keyword evidence="7" id="KW-0997">Cell inner membrane</keyword>
<keyword evidence="8" id="KW-0597">Phosphoprotein</keyword>
<evidence type="ECO:0000256" key="9">
    <source>
        <dbReference type="ARBA" id="ARBA00022692"/>
    </source>
</evidence>
<keyword evidence="15 18" id="KW-0472">Membrane</keyword>
<dbReference type="Gene3D" id="3.40.50.1000">
    <property type="entry name" value="HAD superfamily/HAD-like"/>
    <property type="match status" value="1"/>
</dbReference>
<evidence type="ECO:0000256" key="12">
    <source>
        <dbReference type="ARBA" id="ARBA00022842"/>
    </source>
</evidence>
<dbReference type="SFLD" id="SFLDG00002">
    <property type="entry name" value="C1.7:_P-type_atpase_like"/>
    <property type="match status" value="1"/>
</dbReference>
<dbReference type="RefSeq" id="WP_024038016.1">
    <property type="nucleotide sequence ID" value="NZ_CACRUE010000022.1"/>
</dbReference>
<keyword evidence="9 18" id="KW-0812">Transmembrane</keyword>
<evidence type="ECO:0000256" key="3">
    <source>
        <dbReference type="ARBA" id="ARBA00008746"/>
    </source>
</evidence>
<keyword evidence="20" id="KW-0378">Hydrolase</keyword>
<evidence type="ECO:0000256" key="16">
    <source>
        <dbReference type="ARBA" id="ARBA00029806"/>
    </source>
</evidence>
<dbReference type="InterPro" id="IPR059000">
    <property type="entry name" value="ATPase_P-type_domA"/>
</dbReference>
<dbReference type="InterPro" id="IPR036412">
    <property type="entry name" value="HAD-like_sf"/>
</dbReference>
<evidence type="ECO:0000256" key="13">
    <source>
        <dbReference type="ARBA" id="ARBA00022967"/>
    </source>
</evidence>
<keyword evidence="13" id="KW-1278">Translocase</keyword>
<dbReference type="PROSITE" id="PS00154">
    <property type="entry name" value="ATPASE_E1_E2"/>
    <property type="match status" value="1"/>
</dbReference>
<dbReference type="GO" id="GO:0005886">
    <property type="term" value="C:plasma membrane"/>
    <property type="evidence" value="ECO:0007669"/>
    <property type="project" value="UniProtKB-SubCell"/>
</dbReference>
<dbReference type="Pfam" id="PF00690">
    <property type="entry name" value="Cation_ATPase_N"/>
    <property type="match status" value="1"/>
</dbReference>
<evidence type="ECO:0000313" key="20">
    <source>
        <dbReference type="EMBL" id="VYT92592.1"/>
    </source>
</evidence>
<comment type="function">
    <text evidence="1">Mediates magnesium influx to the cytosol.</text>
</comment>
<dbReference type="InterPro" id="IPR018303">
    <property type="entry name" value="ATPase_P-typ_P_site"/>
</dbReference>
<evidence type="ECO:0000256" key="15">
    <source>
        <dbReference type="ARBA" id="ARBA00023136"/>
    </source>
</evidence>
<feature type="transmembrane region" description="Helical" evidence="18">
    <location>
        <begin position="94"/>
        <end position="114"/>
    </location>
</feature>
<keyword evidence="12" id="KW-0460">Magnesium</keyword>
<dbReference type="InterPro" id="IPR004014">
    <property type="entry name" value="ATPase_P-typ_cation-transptr_N"/>
</dbReference>
<feature type="domain" description="Cation-transporting P-type ATPase N-terminal" evidence="19">
    <location>
        <begin position="13"/>
        <end position="85"/>
    </location>
</feature>
<proteinExistence type="inferred from homology"/>
<feature type="transmembrane region" description="Helical" evidence="18">
    <location>
        <begin position="68"/>
        <end position="88"/>
    </location>
</feature>
<dbReference type="SUPFAM" id="SSF81665">
    <property type="entry name" value="Calcium ATPase, transmembrane domain M"/>
    <property type="match status" value="1"/>
</dbReference>
<evidence type="ECO:0000259" key="19">
    <source>
        <dbReference type="SMART" id="SM00831"/>
    </source>
</evidence>
<dbReference type="InterPro" id="IPR008250">
    <property type="entry name" value="ATPase_P-typ_transduc_dom_A_sf"/>
</dbReference>
<dbReference type="Pfam" id="PF00689">
    <property type="entry name" value="Cation_ATPase_C"/>
    <property type="match status" value="1"/>
</dbReference>
<feature type="transmembrane region" description="Helical" evidence="18">
    <location>
        <begin position="286"/>
        <end position="310"/>
    </location>
</feature>
<comment type="subcellular location">
    <subcellularLocation>
        <location evidence="2">Cell inner membrane</location>
        <topology evidence="2">Multi-pass membrane protein</topology>
    </subcellularLocation>
</comment>
<keyword evidence="14 18" id="KW-1133">Transmembrane helix</keyword>
<comment type="similarity">
    <text evidence="3">Belongs to the cation transport ATPase (P-type) (TC 3.A.3) family. Type IIIB subfamily.</text>
</comment>
<keyword evidence="11" id="KW-0067">ATP-binding</keyword>
<feature type="transmembrane region" description="Helical" evidence="18">
    <location>
        <begin position="741"/>
        <end position="764"/>
    </location>
</feature>
<dbReference type="Gene3D" id="1.20.1110.10">
    <property type="entry name" value="Calcium-transporting ATPase, transmembrane domain"/>
    <property type="match status" value="1"/>
</dbReference>
<evidence type="ECO:0000256" key="6">
    <source>
        <dbReference type="ARBA" id="ARBA00022475"/>
    </source>
</evidence>
<dbReference type="InterPro" id="IPR044492">
    <property type="entry name" value="P_typ_ATPase_HD_dom"/>
</dbReference>
<reference evidence="20" key="1">
    <citation type="submission" date="2019-11" db="EMBL/GenBank/DDBJ databases">
        <authorList>
            <person name="Feng L."/>
        </authorList>
    </citation>
    <scope>NUCLEOTIDE SEQUENCE</scope>
    <source>
        <strain evidence="20">IbartlettiiLFYP30</strain>
    </source>
</reference>
<gene>
    <name evidence="20" type="primary">mgtA_2</name>
    <name evidence="20" type="ORF">IBLFYP30_01336</name>
</gene>
<evidence type="ECO:0000256" key="5">
    <source>
        <dbReference type="ARBA" id="ARBA00013555"/>
    </source>
</evidence>
<evidence type="ECO:0000256" key="2">
    <source>
        <dbReference type="ARBA" id="ARBA00004429"/>
    </source>
</evidence>
<dbReference type="Pfam" id="PF00122">
    <property type="entry name" value="E1-E2_ATPase"/>
    <property type="match status" value="1"/>
</dbReference>